<dbReference type="Proteomes" id="UP000254937">
    <property type="component" value="Unassembled WGS sequence"/>
</dbReference>
<protein>
    <submittedName>
        <fullName evidence="1">Uncharacterized protein</fullName>
    </submittedName>
</protein>
<organism evidence="1 2">
    <name type="scientific">Aspergillus phoenicis ATCC 13157</name>
    <dbReference type="NCBI Taxonomy" id="1353007"/>
    <lineage>
        <taxon>Eukaryota</taxon>
        <taxon>Fungi</taxon>
        <taxon>Dikarya</taxon>
        <taxon>Ascomycota</taxon>
        <taxon>Pezizomycotina</taxon>
        <taxon>Eurotiomycetes</taxon>
        <taxon>Eurotiomycetidae</taxon>
        <taxon>Eurotiales</taxon>
        <taxon>Aspergillaceae</taxon>
        <taxon>Aspergillus</taxon>
    </lineage>
</organism>
<dbReference type="AlphaFoldDB" id="A0A370PDT2"/>
<evidence type="ECO:0000313" key="2">
    <source>
        <dbReference type="Proteomes" id="UP000254937"/>
    </source>
</evidence>
<sequence length="150" mass="16117">MRLRRLILRPPKLGGGKEFPSLFVSKLAVSSVGVPQSLFADRHQGPVAARVGTHSHGPMVLLPENVASQHGHKTSISATLISEGGRRRSQCAGGGCNRQRERIARLTSCNSLTCPPLDRHSWQAGNISPLLLPHDEVIDCLDKGYTGLPG</sequence>
<gene>
    <name evidence="1" type="ORF">M752DRAFT_277651</name>
</gene>
<accession>A0A370PDT2</accession>
<dbReference type="EMBL" id="KZ851858">
    <property type="protein sequence ID" value="RDK40341.1"/>
    <property type="molecule type" value="Genomic_DNA"/>
</dbReference>
<keyword evidence="2" id="KW-1185">Reference proteome</keyword>
<evidence type="ECO:0000313" key="1">
    <source>
        <dbReference type="EMBL" id="RDK40341.1"/>
    </source>
</evidence>
<reference evidence="1 2" key="1">
    <citation type="submission" date="2018-07" db="EMBL/GenBank/DDBJ databases">
        <title>Section-level genome sequencing of Aspergillus section Nigri to investigate inter- and intra-species variation.</title>
        <authorList>
            <consortium name="DOE Joint Genome Institute"/>
            <person name="Vesth T.C."/>
            <person name="Nybo J.L."/>
            <person name="Theobald S."/>
            <person name="Frisvad J.C."/>
            <person name="Larsen T.O."/>
            <person name="Nielsen K.F."/>
            <person name="Hoof J.B."/>
            <person name="Brandl J."/>
            <person name="Salamov A."/>
            <person name="Riley R."/>
            <person name="Gladden J.M."/>
            <person name="Phatale P."/>
            <person name="Nielsen M.T."/>
            <person name="Lyhne E.K."/>
            <person name="Kogle M.E."/>
            <person name="Strasser K."/>
            <person name="McDonnell E."/>
            <person name="Barry K."/>
            <person name="Clum A."/>
            <person name="Chen C."/>
            <person name="Nolan M."/>
            <person name="Sandor L."/>
            <person name="Kuo A."/>
            <person name="Lipzen A."/>
            <person name="Hainaut M."/>
            <person name="Drula E."/>
            <person name="Tsang A."/>
            <person name="Magnuson J.K."/>
            <person name="Henrissat B."/>
            <person name="Wiebenga A."/>
            <person name="Simmons B.A."/>
            <person name="Makela M.R."/>
            <person name="De vries R.P."/>
            <person name="Grigoriev I.V."/>
            <person name="Mortensen U.H."/>
            <person name="Baker S.E."/>
            <person name="Andersen M.R."/>
        </authorList>
    </citation>
    <scope>NUCLEOTIDE SEQUENCE [LARGE SCALE GENOMIC DNA]</scope>
    <source>
        <strain evidence="1 2">ATCC 13157</strain>
    </source>
</reference>
<proteinExistence type="predicted"/>
<name>A0A370PDT2_ASPPH</name>